<feature type="compositionally biased region" description="Low complexity" evidence="3">
    <location>
        <begin position="1453"/>
        <end position="1462"/>
    </location>
</feature>
<name>A0A183BRV6_GLOPA</name>
<keyword evidence="6" id="KW-1185">Reference proteome</keyword>
<dbReference type="PROSITE" id="PS50068">
    <property type="entry name" value="LDLRA_2"/>
    <property type="match status" value="1"/>
</dbReference>
<dbReference type="Pfam" id="PF01579">
    <property type="entry name" value="DUF19"/>
    <property type="match status" value="1"/>
</dbReference>
<dbReference type="Pfam" id="PF00057">
    <property type="entry name" value="Ldl_recept_a"/>
    <property type="match status" value="1"/>
</dbReference>
<evidence type="ECO:0000259" key="5">
    <source>
        <dbReference type="Pfam" id="PF01579"/>
    </source>
</evidence>
<dbReference type="SUPFAM" id="SSF57424">
    <property type="entry name" value="LDL receptor-like module"/>
    <property type="match status" value="1"/>
</dbReference>
<feature type="chain" id="PRO_5008146545" evidence="4">
    <location>
        <begin position="21"/>
        <end position="1563"/>
    </location>
</feature>
<reference evidence="7" key="3">
    <citation type="submission" date="2016-06" db="UniProtKB">
        <authorList>
            <consortium name="WormBaseParasite"/>
        </authorList>
    </citation>
    <scope>IDENTIFICATION</scope>
</reference>
<sequence length="1563" mass="168840">MPSPPFRVLFLLVLSALSSSASLHKNDSFVSSDCNSPDTFVCPREGSCIPLDWVGDGEKDCEDGADEFDSGGGRDDPFSMLVSATQPQNGSLASPNEPSGELAISSTFFSPPLSPISAPASCQNCSGPLETWVGQLVDMLDSDDNRSSSMFGHPKCRSLLSRACPLLTVCAECPPKSVSGPLFPWTRLQLFLCELLEPTLRDHSKCLGTIPSGCAKERSSSIFLSPHCRFLHHSLRSVECLEAASSQSQCSDSALEMMGPLRSEAEHWMEELKCSSNLDDRNDSTTAMLTDKWAFPSPTTTTTTTAPPSPSPSFSPSLDFSAIPSTSSNQSVSPKVEHQQQVQAEDADFLWDTLSSLARTEQMCAIGHHRNKRADGETAIWTKVCDRADVFNANGLCLEELARREGSKCTGGRQIHANASSSTCALIDAFGKTVDCAVGAMNELCPVEVQEAVVAIQEQLNDEAISRQCFAQQRETSVAEAEAEVPDEFPLSPLNPKCSSEQEESSLVCLVELAELNGRFQRLPSLQMLFADKASLVLPPTPKAYSLPHKFAPIPHRIGLAPLCSARARRFLLDRSSACLNAPLAQCHMPMEAVGRAVGAMLQGVHGQAHLCKAFYSLRAAFRCGQQTMRERCAKDGEVLVDLENHLAEMLRTLESLGLEEGCPVEEPPQLDALLSRRVIPSRLSVPVLPFAAFAVHGTPGTSVAVAVDGGPSGGANAHPLAVIKQPRLIDQACQAFLNFSECRARVQCFPLWARGMSAMFDFACGPQGNALYLEVRQCIRRNIARQNIKECVVAFSRGAPQDACPSARRLVDCAVPEIGERCGERAAQFVREYVAVFARAVDANCALFRQEEREKEEGRVAGGETESGGRKGPIAALNCSEEQQQLVRHCAVPLESLHARLGDLFQGGLQNVLKNLNGLAPLFAQGCVLGAQFRQCLAPLSADNRCVVSSCLVAAGAGICDQPDAAQAIDTHLGCVFRQISDPEFGKCLRTTLVPIKQFSLASLRQALPQFVDCVHDIVQRTCGSIPLNVLRVLASKDNICPVTGRPVSEQFVGNGGPSNLYPFLSKNLTITTALPPATCTPEMKRIRLDCQHDFLLSKYAFRPVSLLRDLSNASSNPSPEAFCAGDFEALSQCMRRTAPCDTEEPYGHARALRALGTAICSARVEFSRRARCVETVAEGAEGRKCTAQYEQQRRDELLGNAGDNDGTLCGLVNTTTQCLAQRVFSECGSDSLEFVFSATNEYLAQIIPGNGCQLEVPSLAIQHSTGCPEQQLIAFLECESHVDHFRPRPLALISDQSEWETFCLSAQTKFKPCVEGLKCRPEPAAGAALTLHDTVCEREIARRDQRRFGACLLKVTEADSVRQCLNNFRLVDLLGRDAGPRVCAAVDELLLCSANTINSQCGEEALLHVYDVYNGWSSAYHPSCALSPPNLTKVRDEDERGGGLFNVTKPTAETTTLATTGRRELTARGEEREGATSSTASTTTTTTTAAAATTAGKTSTTTERTEKPRGTTPGGGKRTEPPKGPNGASTATGQPIAAAFISILSAFLSLCTSWRWRQRFV</sequence>
<dbReference type="InterPro" id="IPR002172">
    <property type="entry name" value="LDrepeatLR_classA_rpt"/>
</dbReference>
<dbReference type="WBParaSite" id="GPLIN_000334200">
    <property type="protein sequence ID" value="GPLIN_000334200"/>
    <property type="gene ID" value="GPLIN_000334200"/>
</dbReference>
<dbReference type="InterPro" id="IPR002542">
    <property type="entry name" value="T20D4.11-like_dom"/>
</dbReference>
<evidence type="ECO:0000256" key="4">
    <source>
        <dbReference type="SAM" id="SignalP"/>
    </source>
</evidence>
<feature type="compositionally biased region" description="Polar residues" evidence="3">
    <location>
        <begin position="323"/>
        <end position="340"/>
    </location>
</feature>
<dbReference type="PANTHER" id="PTHR37431">
    <property type="entry name" value="PROTEIN CBG06927"/>
    <property type="match status" value="1"/>
</dbReference>
<dbReference type="InterPro" id="IPR036055">
    <property type="entry name" value="LDL_receptor-like_sf"/>
</dbReference>
<evidence type="ECO:0000313" key="6">
    <source>
        <dbReference type="Proteomes" id="UP000050741"/>
    </source>
</evidence>
<protein>
    <submittedName>
        <fullName evidence="7">DUF19 domain-containing protein</fullName>
    </submittedName>
</protein>
<keyword evidence="1" id="KW-1015">Disulfide bond</keyword>
<reference evidence="6" key="1">
    <citation type="submission" date="2013-12" db="EMBL/GenBank/DDBJ databases">
        <authorList>
            <person name="Aslett M."/>
        </authorList>
    </citation>
    <scope>NUCLEOTIDE SEQUENCE [LARGE SCALE GENOMIC DNA]</scope>
    <source>
        <strain evidence="6">Lindley</strain>
    </source>
</reference>
<feature type="region of interest" description="Disordered" evidence="3">
    <location>
        <begin position="289"/>
        <end position="340"/>
    </location>
</feature>
<feature type="compositionally biased region" description="Basic and acidic residues" evidence="3">
    <location>
        <begin position="1463"/>
        <end position="1476"/>
    </location>
</feature>
<feature type="region of interest" description="Disordered" evidence="3">
    <location>
        <begin position="1437"/>
        <end position="1533"/>
    </location>
</feature>
<organism evidence="6 7">
    <name type="scientific">Globodera pallida</name>
    <name type="common">Potato cyst nematode worm</name>
    <name type="synonym">Heterodera pallida</name>
    <dbReference type="NCBI Taxonomy" id="36090"/>
    <lineage>
        <taxon>Eukaryota</taxon>
        <taxon>Metazoa</taxon>
        <taxon>Ecdysozoa</taxon>
        <taxon>Nematoda</taxon>
        <taxon>Chromadorea</taxon>
        <taxon>Rhabditida</taxon>
        <taxon>Tylenchina</taxon>
        <taxon>Tylenchomorpha</taxon>
        <taxon>Tylenchoidea</taxon>
        <taxon>Heteroderidae</taxon>
        <taxon>Heteroderinae</taxon>
        <taxon>Globodera</taxon>
    </lineage>
</organism>
<evidence type="ECO:0000256" key="1">
    <source>
        <dbReference type="ARBA" id="ARBA00023157"/>
    </source>
</evidence>
<feature type="signal peptide" evidence="4">
    <location>
        <begin position="1"/>
        <end position="20"/>
    </location>
</feature>
<evidence type="ECO:0000256" key="2">
    <source>
        <dbReference type="PROSITE-ProRule" id="PRU00124"/>
    </source>
</evidence>
<dbReference type="CDD" id="cd00112">
    <property type="entry name" value="LDLa"/>
    <property type="match status" value="1"/>
</dbReference>
<evidence type="ECO:0000313" key="7">
    <source>
        <dbReference type="WBParaSite" id="GPLIN_000334200"/>
    </source>
</evidence>
<dbReference type="Gene3D" id="4.10.400.10">
    <property type="entry name" value="Low-density Lipoprotein Receptor"/>
    <property type="match status" value="1"/>
</dbReference>
<feature type="compositionally biased region" description="Low complexity" evidence="3">
    <location>
        <begin position="1477"/>
        <end position="1504"/>
    </location>
</feature>
<reference evidence="6" key="2">
    <citation type="submission" date="2014-05" db="EMBL/GenBank/DDBJ databases">
        <title>The genome and life-stage specific transcriptomes of Globodera pallida elucidate key aspects of plant parasitism by a cyst nematode.</title>
        <authorList>
            <person name="Cotton J.A."/>
            <person name="Lilley C.J."/>
            <person name="Jones L.M."/>
            <person name="Kikuchi T."/>
            <person name="Reid A.J."/>
            <person name="Thorpe P."/>
            <person name="Tsai I.J."/>
            <person name="Beasley H."/>
            <person name="Blok V."/>
            <person name="Cock P.J.A."/>
            <person name="Van den Akker S.E."/>
            <person name="Holroyd N."/>
            <person name="Hunt M."/>
            <person name="Mantelin S."/>
            <person name="Naghra H."/>
            <person name="Pain A."/>
            <person name="Palomares-Rius J.E."/>
            <person name="Zarowiecki M."/>
            <person name="Berriman M."/>
            <person name="Jones J.T."/>
            <person name="Urwin P.E."/>
        </authorList>
    </citation>
    <scope>NUCLEOTIDE SEQUENCE [LARGE SCALE GENOMIC DNA]</scope>
    <source>
        <strain evidence="6">Lindley</strain>
    </source>
</reference>
<evidence type="ECO:0000256" key="3">
    <source>
        <dbReference type="SAM" id="MobiDB-lite"/>
    </source>
</evidence>
<comment type="caution">
    <text evidence="2">Lacks conserved residue(s) required for the propagation of feature annotation.</text>
</comment>
<dbReference type="Proteomes" id="UP000050741">
    <property type="component" value="Unassembled WGS sequence"/>
</dbReference>
<feature type="compositionally biased region" description="Low complexity" evidence="3">
    <location>
        <begin position="294"/>
        <end position="306"/>
    </location>
</feature>
<proteinExistence type="predicted"/>
<dbReference type="SMART" id="SM00192">
    <property type="entry name" value="LDLa"/>
    <property type="match status" value="1"/>
</dbReference>
<dbReference type="PANTHER" id="PTHR37431:SF5">
    <property type="entry name" value="PROTEIN CBG06905"/>
    <property type="match status" value="1"/>
</dbReference>
<keyword evidence="4" id="KW-0732">Signal</keyword>
<feature type="domain" description="T20D4.11-like" evidence="5">
    <location>
        <begin position="1269"/>
        <end position="1421"/>
    </location>
</feature>
<accession>A0A183BRV6</accession>